<evidence type="ECO:0000313" key="3">
    <source>
        <dbReference type="Proteomes" id="UP000282818"/>
    </source>
</evidence>
<feature type="transmembrane region" description="Helical" evidence="1">
    <location>
        <begin position="56"/>
        <end position="78"/>
    </location>
</feature>
<keyword evidence="3" id="KW-1185">Reference proteome</keyword>
<keyword evidence="1" id="KW-0472">Membrane</keyword>
<dbReference type="RefSeq" id="WP_164846995.1">
    <property type="nucleotide sequence ID" value="NZ_SACQ01000001.1"/>
</dbReference>
<reference evidence="2 3" key="1">
    <citation type="submission" date="2019-01" db="EMBL/GenBank/DDBJ databases">
        <authorList>
            <person name="Chen W.-M."/>
        </authorList>
    </citation>
    <scope>NUCLEOTIDE SEQUENCE [LARGE SCALE GENOMIC DNA]</scope>
    <source>
        <strain evidence="2 3">HPM-16</strain>
    </source>
</reference>
<proteinExistence type="predicted"/>
<dbReference type="Proteomes" id="UP000282818">
    <property type="component" value="Unassembled WGS sequence"/>
</dbReference>
<sequence>MSLSGMEPIELTYSEELAKKSATVFWFKQLNPVIVVLAAGLVTLIVYRFIQSDSAVMLVYAMGAVMLGALALLVSYILNVRRVINYLNWTAQVPVTLEMDERGIKVKSGSEQDSLKWDRIPDLWRHDQVWLLPLSNKRFLSIPTRDLGKSGCDFILNRLAEHGVRTH</sequence>
<evidence type="ECO:0000313" key="2">
    <source>
        <dbReference type="EMBL" id="RVU32538.1"/>
    </source>
</evidence>
<dbReference type="EMBL" id="SACQ01000001">
    <property type="protein sequence ID" value="RVU32538.1"/>
    <property type="molecule type" value="Genomic_DNA"/>
</dbReference>
<keyword evidence="1" id="KW-1133">Transmembrane helix</keyword>
<accession>A0A437QDC3</accession>
<keyword evidence="1" id="KW-0812">Transmembrane</keyword>
<comment type="caution">
    <text evidence="2">The sequence shown here is derived from an EMBL/GenBank/DDBJ whole genome shotgun (WGS) entry which is preliminary data.</text>
</comment>
<evidence type="ECO:0000256" key="1">
    <source>
        <dbReference type="SAM" id="Phobius"/>
    </source>
</evidence>
<dbReference type="AlphaFoldDB" id="A0A437QDC3"/>
<organism evidence="2 3">
    <name type="scientific">Neptunomonas marina</name>
    <dbReference type="NCBI Taxonomy" id="1815562"/>
    <lineage>
        <taxon>Bacteria</taxon>
        <taxon>Pseudomonadati</taxon>
        <taxon>Pseudomonadota</taxon>
        <taxon>Gammaproteobacteria</taxon>
        <taxon>Oceanospirillales</taxon>
        <taxon>Oceanospirillaceae</taxon>
        <taxon>Neptunomonas</taxon>
    </lineage>
</organism>
<name>A0A437QDC3_9GAMM</name>
<feature type="transmembrane region" description="Helical" evidence="1">
    <location>
        <begin position="30"/>
        <end position="50"/>
    </location>
</feature>
<protein>
    <submittedName>
        <fullName evidence="2">YcxB family protein</fullName>
    </submittedName>
</protein>
<gene>
    <name evidence="2" type="ORF">EOE65_02490</name>
</gene>